<dbReference type="RefSeq" id="WP_213985892.1">
    <property type="nucleotide sequence ID" value="NZ_JAFMNX010000005.1"/>
</dbReference>
<dbReference type="EMBL" id="JAFMNX010000005">
    <property type="protein sequence ID" value="MBS9722228.1"/>
    <property type="molecule type" value="Genomic_DNA"/>
</dbReference>
<evidence type="ECO:0000256" key="1">
    <source>
        <dbReference type="SAM" id="MobiDB-lite"/>
    </source>
</evidence>
<dbReference type="Proteomes" id="UP001297272">
    <property type="component" value="Unassembled WGS sequence"/>
</dbReference>
<protein>
    <submittedName>
        <fullName evidence="2">Type II toxin-antitoxin system VapB family antitoxin</fullName>
    </submittedName>
</protein>
<keyword evidence="3" id="KW-1185">Reference proteome</keyword>
<organism evidence="2 3">
    <name type="scientific">Tianweitania aestuarii</name>
    <dbReference type="NCBI Taxonomy" id="2814886"/>
    <lineage>
        <taxon>Bacteria</taxon>
        <taxon>Pseudomonadati</taxon>
        <taxon>Pseudomonadota</taxon>
        <taxon>Alphaproteobacteria</taxon>
        <taxon>Hyphomicrobiales</taxon>
        <taxon>Phyllobacteriaceae</taxon>
        <taxon>Tianweitania</taxon>
    </lineage>
</organism>
<sequence>MRTNIDIDDALMAEAMKAGDFPTKKAAVEAALRELVANEQRRKALRAMRGLGWDGDLDQMRQDRTPVHAAEPGEQFTGEPK</sequence>
<reference evidence="2 3" key="1">
    <citation type="submission" date="2021-03" db="EMBL/GenBank/DDBJ databases">
        <title>Tianweitania aestuarii sp. nov., isolated from a tidal flat.</title>
        <authorList>
            <person name="Park S."/>
            <person name="Yoon J.-H."/>
        </authorList>
    </citation>
    <scope>NUCLEOTIDE SEQUENCE [LARGE SCALE GENOMIC DNA]</scope>
    <source>
        <strain evidence="2 3">BSSL-BM11</strain>
    </source>
</reference>
<gene>
    <name evidence="2" type="ORF">JYU29_16155</name>
</gene>
<proteinExistence type="predicted"/>
<accession>A0ABS5RYV3</accession>
<dbReference type="InterPro" id="IPR019239">
    <property type="entry name" value="VapB_antitoxin"/>
</dbReference>
<evidence type="ECO:0000313" key="2">
    <source>
        <dbReference type="EMBL" id="MBS9722228.1"/>
    </source>
</evidence>
<feature type="region of interest" description="Disordered" evidence="1">
    <location>
        <begin position="54"/>
        <end position="81"/>
    </location>
</feature>
<dbReference type="Pfam" id="PF09957">
    <property type="entry name" value="VapB_antitoxin"/>
    <property type="match status" value="1"/>
</dbReference>
<comment type="caution">
    <text evidence="2">The sequence shown here is derived from an EMBL/GenBank/DDBJ whole genome shotgun (WGS) entry which is preliminary data.</text>
</comment>
<name>A0ABS5RYV3_9HYPH</name>
<evidence type="ECO:0000313" key="3">
    <source>
        <dbReference type="Proteomes" id="UP001297272"/>
    </source>
</evidence>